<dbReference type="Pfam" id="PF00067">
    <property type="entry name" value="p450"/>
    <property type="match status" value="1"/>
</dbReference>
<name>A0A8H3B1A4_9AGAM</name>
<evidence type="ECO:0000256" key="11">
    <source>
        <dbReference type="SAM" id="Phobius"/>
    </source>
</evidence>
<organism evidence="12 13">
    <name type="scientific">Rhizoctonia solani</name>
    <dbReference type="NCBI Taxonomy" id="456999"/>
    <lineage>
        <taxon>Eukaryota</taxon>
        <taxon>Fungi</taxon>
        <taxon>Dikarya</taxon>
        <taxon>Basidiomycota</taxon>
        <taxon>Agaricomycotina</taxon>
        <taxon>Agaricomycetes</taxon>
        <taxon>Cantharellales</taxon>
        <taxon>Ceratobasidiaceae</taxon>
        <taxon>Rhizoctonia</taxon>
    </lineage>
</organism>
<evidence type="ECO:0000256" key="4">
    <source>
        <dbReference type="ARBA" id="ARBA00022617"/>
    </source>
</evidence>
<evidence type="ECO:0000256" key="2">
    <source>
        <dbReference type="ARBA" id="ARBA00005179"/>
    </source>
</evidence>
<keyword evidence="11" id="KW-0812">Transmembrane</keyword>
<accession>A0A8H3B1A4</accession>
<feature type="binding site" description="axial binding residue" evidence="9">
    <location>
        <position position="495"/>
    </location>
    <ligand>
        <name>heme</name>
        <dbReference type="ChEBI" id="CHEBI:30413"/>
    </ligand>
    <ligandPart>
        <name>Fe</name>
        <dbReference type="ChEBI" id="CHEBI:18248"/>
    </ligandPart>
</feature>
<dbReference type="EMBL" id="CAJMWX010001027">
    <property type="protein sequence ID" value="CAE6445107.1"/>
    <property type="molecule type" value="Genomic_DNA"/>
</dbReference>
<feature type="transmembrane region" description="Helical" evidence="11">
    <location>
        <begin position="21"/>
        <end position="41"/>
    </location>
</feature>
<comment type="caution">
    <text evidence="12">The sequence shown here is derived from an EMBL/GenBank/DDBJ whole genome shotgun (WGS) entry which is preliminary data.</text>
</comment>
<dbReference type="GO" id="GO:0005506">
    <property type="term" value="F:iron ion binding"/>
    <property type="evidence" value="ECO:0007669"/>
    <property type="project" value="InterPro"/>
</dbReference>
<gene>
    <name evidence="12" type="ORF">RDB_LOCUS57296</name>
</gene>
<dbReference type="AlphaFoldDB" id="A0A8H3B1A4"/>
<evidence type="ECO:0000256" key="5">
    <source>
        <dbReference type="ARBA" id="ARBA00022723"/>
    </source>
</evidence>
<dbReference type="InterPro" id="IPR002401">
    <property type="entry name" value="Cyt_P450_E_grp-I"/>
</dbReference>
<dbReference type="SUPFAM" id="SSF48264">
    <property type="entry name" value="Cytochrome P450"/>
    <property type="match status" value="1"/>
</dbReference>
<evidence type="ECO:0000256" key="3">
    <source>
        <dbReference type="ARBA" id="ARBA00010617"/>
    </source>
</evidence>
<dbReference type="InterPro" id="IPR036396">
    <property type="entry name" value="Cyt_P450_sf"/>
</dbReference>
<dbReference type="GO" id="GO:0004497">
    <property type="term" value="F:monooxygenase activity"/>
    <property type="evidence" value="ECO:0007669"/>
    <property type="project" value="UniProtKB-KW"/>
</dbReference>
<dbReference type="GO" id="GO:0020037">
    <property type="term" value="F:heme binding"/>
    <property type="evidence" value="ECO:0007669"/>
    <property type="project" value="InterPro"/>
</dbReference>
<dbReference type="InterPro" id="IPR017972">
    <property type="entry name" value="Cyt_P450_CS"/>
</dbReference>
<evidence type="ECO:0000256" key="8">
    <source>
        <dbReference type="ARBA" id="ARBA00023033"/>
    </source>
</evidence>
<keyword evidence="11" id="KW-1133">Transmembrane helix</keyword>
<keyword evidence="7 9" id="KW-0408">Iron</keyword>
<sequence length="538" mass="60529">MTEMHTYFRIMSTELIHKHGLQFPTAAAAILVAYYVLPYWLDPYDYRRRFSGPWLASLTNRWMASAAQGNHSETIRELHEKYGTFLRIGPNHISIADPEAHEAVYGHSSGLLKAGFYDIFVTGAHNVFNTTDRTIHTIKRKRVAHIFSMQSVLAFEPRVRKHILEFCNQWDIRCDSAARGISGVNWKAKDGKAIIDSCAQFGFLAFDIIGDLAVGLSFGLIRTQRDVVPMALSRTVTENAEAKTTEIPVASTIARTGKLVMALGGYPLWIQKALQLAPWYITGTIAQWNLFKLAVAAVNDRLRRDKAGDYEKDGIDIIDKLLEVKDEDGADMPRPELTSEVLALFIAGGDTTSNTLSGLCYNLAIYPEYQRKLQKELDTHIPLALEKSDDPLDIVARYEDIKHLPYLNACIKEIHRFQSVVGTGLPRVVPPGKTFTFRGETFKAGSVISVPSFTTNRSKIWGHDADEFRPERWLEDDAGVLNKYLVPFSVGPRACIGRNLATMDLLLIVATLFRRYEVGRLDSTKARIPDRESFMKLT</sequence>
<dbReference type="GO" id="GO:0016705">
    <property type="term" value="F:oxidoreductase activity, acting on paired donors, with incorporation or reduction of molecular oxygen"/>
    <property type="evidence" value="ECO:0007669"/>
    <property type="project" value="InterPro"/>
</dbReference>
<evidence type="ECO:0000313" key="12">
    <source>
        <dbReference type="EMBL" id="CAE6445107.1"/>
    </source>
</evidence>
<comment type="cofactor">
    <cofactor evidence="1 9">
        <name>heme</name>
        <dbReference type="ChEBI" id="CHEBI:30413"/>
    </cofactor>
</comment>
<proteinExistence type="inferred from homology"/>
<evidence type="ECO:0000256" key="1">
    <source>
        <dbReference type="ARBA" id="ARBA00001971"/>
    </source>
</evidence>
<keyword evidence="11" id="KW-0472">Membrane</keyword>
<reference evidence="12" key="1">
    <citation type="submission" date="2021-01" db="EMBL/GenBank/DDBJ databases">
        <authorList>
            <person name="Kaushik A."/>
        </authorList>
    </citation>
    <scope>NUCLEOTIDE SEQUENCE</scope>
    <source>
        <strain evidence="12">AG4-R118</strain>
    </source>
</reference>
<protein>
    <recommendedName>
        <fullName evidence="14">Benzoate 4-monooxygenase</fullName>
    </recommendedName>
</protein>
<dbReference type="PROSITE" id="PS00086">
    <property type="entry name" value="CYTOCHROME_P450"/>
    <property type="match status" value="1"/>
</dbReference>
<dbReference type="PRINTS" id="PR00385">
    <property type="entry name" value="P450"/>
</dbReference>
<dbReference type="PRINTS" id="PR00463">
    <property type="entry name" value="EP450I"/>
</dbReference>
<comment type="similarity">
    <text evidence="3 10">Belongs to the cytochrome P450 family.</text>
</comment>
<keyword evidence="6 10" id="KW-0560">Oxidoreductase</keyword>
<dbReference type="PANTHER" id="PTHR24305:SF29">
    <property type="entry name" value="BENZOATE-PARA-HYDROXYLASE"/>
    <property type="match status" value="1"/>
</dbReference>
<dbReference type="PANTHER" id="PTHR24305">
    <property type="entry name" value="CYTOCHROME P450"/>
    <property type="match status" value="1"/>
</dbReference>
<evidence type="ECO:0000256" key="10">
    <source>
        <dbReference type="RuleBase" id="RU000461"/>
    </source>
</evidence>
<dbReference type="InterPro" id="IPR001128">
    <property type="entry name" value="Cyt_P450"/>
</dbReference>
<keyword evidence="4 9" id="KW-0349">Heme</keyword>
<dbReference type="InterPro" id="IPR050121">
    <property type="entry name" value="Cytochrome_P450_monoxygenase"/>
</dbReference>
<evidence type="ECO:0000256" key="7">
    <source>
        <dbReference type="ARBA" id="ARBA00023004"/>
    </source>
</evidence>
<evidence type="ECO:0000256" key="9">
    <source>
        <dbReference type="PIRSR" id="PIRSR602401-1"/>
    </source>
</evidence>
<evidence type="ECO:0008006" key="14">
    <source>
        <dbReference type="Google" id="ProtNLM"/>
    </source>
</evidence>
<evidence type="ECO:0000313" key="13">
    <source>
        <dbReference type="Proteomes" id="UP000663888"/>
    </source>
</evidence>
<evidence type="ECO:0000256" key="6">
    <source>
        <dbReference type="ARBA" id="ARBA00023002"/>
    </source>
</evidence>
<keyword evidence="5 9" id="KW-0479">Metal-binding</keyword>
<dbReference type="Gene3D" id="1.10.630.10">
    <property type="entry name" value="Cytochrome P450"/>
    <property type="match status" value="1"/>
</dbReference>
<comment type="pathway">
    <text evidence="2">Secondary metabolite biosynthesis.</text>
</comment>
<dbReference type="Proteomes" id="UP000663888">
    <property type="component" value="Unassembled WGS sequence"/>
</dbReference>
<keyword evidence="8 10" id="KW-0503">Monooxygenase</keyword>